<sequence length="2069" mass="231375">MKPLKLMKTFVVSTVIFASFGIVLISACEDCHNTAASEDYNEIQSKEIVEYDNLEEPENKQLVVGNGIIGIGSPTIIKFSQRVRLGLLNIQRKLLSLFTKNSDITIVLILGLLTILLVVTAAVFTFMFGPFITGLVSLVIPFAVLGVVGIPILFAPSSTAPAQTGLVKVSSIMSSKLQKSFCICQSIFGIVAILTTISCWTRVAAAAQYHEPHETQGEATIKTMRSYLPSDTLTESQLSHVLTVSTVTAAASKAGTTSTVRPWPSSKFFRSVLSKSDNVVRKSRSKSARKNNRTGVQVVSSSKLTKMQASHENRSIGMYRVNKKVKDGVNHSNELDLHPISLPFYIPSDDSSPETRDINEKSIITTHLKSDTEKTHIRSKGRNEITSQRQFSKALKHEREKQTASYLEKQSDNVTFSQPTVSIVNAMTSNSKGFDHLNSPQVGFQYEIVVPPSISPPPPKPKKPTINTSIYYVPTSTMPSSSNEYSSSESTTSLSSASAVTFIKANETINTATTRPSQSHMQEKKDAEAINQNYLKAAQISQQPKPPTHPLQLGMHFDSKYNGKRSTGNKSGSLNSSISSGNNNFQNKQLPFHPNANETRRREIKPNGLWTINHNPTTAAPIITSTFLPTVKGDGEQNWSENTLPAFTIYFPTPYTWGSQPTQVSSIASFPKESDIPHENTFDSEGVQSNQSFHRIPFENHPRDGNGTKGMNANHTLTFQRRLDGNQTAILRKRNMFTVINKLSGKPSIHVERGNATLKTKHANKKITIVKGSRLPHKTKFSERTGLVKRPSSPTIDFLTGPDRSAANVERENDYFDEDDAQANLHHWIESEQGYSVKSSTELPRFTNLTWPYYVTSSGQKNTSSFQGSNIGGIGTPAPPSTALSVSSTSQRDQKIPDLNSQYEFYIPSAAADPLQKPILVTKRCNKTAAATSETWTRVPTNEPQATTEAFQAQHENSMDHISGHKSKIKQSHWGSIGVNVKAKSQKVKPFSQQLKHNQRHQHNIKVYESSTVATNIGNPKSTPSTFLPDGFNKNPVIFSTSKHQKYFLTSPSSVSIKPIVGGQTEMASFVTAKTPTNIWYKPTINHFTARVPINGTFFGNEKVINILPTTTMKPPTTRKEDVGDDSSVISNNKRKTFQGESNGSNGIFQKDYNREGPILFKVWNLVDGKLKLQNQREIPPWALQGYLIPASGTILNLKQIPQALQPLVTDAMNKEVKGSHESNGNENKPYTWRPLPILGLSSPRPTTTKPSTGAPDESFYDEEETDPFKVIPSQSTLTMGWSGEEKTNRPISINYVLWNNPASIYDQFIYLSTPSSSISTPNPIVHLSTPTPVSHFPLSPTTPEVSPINAASSVIWHRPIIIPDTPTTTIKPFTTTLSQEKLELIFQNYFQYFSTPSPISTSTTTTAIPLTNKVPNTYAAPGNSVAWNDLQKLILRLASASKNDNDKTSITLDKEKPENFELVTNVASIALIMSYLRNQYETTTTYPPTITSQQPSTTTANEIPYDMTPPHKDQLWATVYPLFQHYLNNPKFSFIPPPSSSPSPNVLPSSHLSQLSAFISSITPTPSTPIAFTEQTAPTGTGSAYTRINHYASYYPTIPESATQTPITHITITVMPNHGATTQQIPLSKLGEIGNVDFENPSDKKLKTLLLIHKLKKKKKKFKKKKDKKKDKLKKALFGAALLHKVSKPIFNVVKQPSKYWLDLKFDIDFYELIKKKLFYWLAYRYMPVFMVLAFGLIPLTLSLVPLLYKFSWMKWWSKRSKTKFVKVKVPVPYPQPFPVHVYQPPPPPPPHYGFYDHDDDRHHGHSHPGEHFHRQNFRNENNDQHEEPPFYIDAPSQYDHQFAADTTGTRAEENDKNDMKYGRPPPPLPHMQPPRANVGRYPEPLNSFNYDQKHSSSTHSDVDSNHPNKHPFPHHPPLPLPYDHEQDQEIHVHLHDEDESRYSPQLLPSALSTDSSFPYTSYNKKDLQPYPVTKTYEMGYDIGQKLAGMTNKHDMEILRILIENKKAKINKLLDMWNLAKYGAALATSTVTGTTPAYNTADKDYSTRRKRRRKRKLRQRKLRLTSDT</sequence>
<feature type="region of interest" description="Disordered" evidence="1">
    <location>
        <begin position="282"/>
        <end position="311"/>
    </location>
</feature>
<keyword evidence="2" id="KW-0812">Transmembrane</keyword>
<accession>A0ABP1QTE9</accession>
<evidence type="ECO:0000256" key="2">
    <source>
        <dbReference type="SAM" id="Phobius"/>
    </source>
</evidence>
<feature type="compositionally biased region" description="Basic residues" evidence="1">
    <location>
        <begin position="2049"/>
        <end position="2069"/>
    </location>
</feature>
<feature type="region of interest" description="Disordered" evidence="1">
    <location>
        <begin position="1240"/>
        <end position="1266"/>
    </location>
</feature>
<feature type="region of interest" description="Disordered" evidence="1">
    <location>
        <begin position="384"/>
        <end position="411"/>
    </location>
</feature>
<organism evidence="4 5">
    <name type="scientific">Orchesella dallaii</name>
    <dbReference type="NCBI Taxonomy" id="48710"/>
    <lineage>
        <taxon>Eukaryota</taxon>
        <taxon>Metazoa</taxon>
        <taxon>Ecdysozoa</taxon>
        <taxon>Arthropoda</taxon>
        <taxon>Hexapoda</taxon>
        <taxon>Collembola</taxon>
        <taxon>Entomobryomorpha</taxon>
        <taxon>Entomobryoidea</taxon>
        <taxon>Orchesellidae</taxon>
        <taxon>Orchesellinae</taxon>
        <taxon>Orchesella</taxon>
    </lineage>
</organism>
<feature type="compositionally biased region" description="Basic and acidic residues" evidence="1">
    <location>
        <begin position="1796"/>
        <end position="1815"/>
    </location>
</feature>
<protein>
    <submittedName>
        <fullName evidence="4">Uncharacterized protein</fullName>
    </submittedName>
</protein>
<feature type="compositionally biased region" description="Basic residues" evidence="1">
    <location>
        <begin position="282"/>
        <end position="292"/>
    </location>
</feature>
<feature type="region of interest" description="Disordered" evidence="1">
    <location>
        <begin position="540"/>
        <end position="615"/>
    </location>
</feature>
<feature type="transmembrane region" description="Helical" evidence="2">
    <location>
        <begin position="135"/>
        <end position="154"/>
    </location>
</feature>
<keyword evidence="2" id="KW-1133">Transmembrane helix</keyword>
<feature type="region of interest" description="Disordered" evidence="1">
    <location>
        <begin position="2041"/>
        <end position="2069"/>
    </location>
</feature>
<feature type="compositionally biased region" description="Polar residues" evidence="1">
    <location>
        <begin position="1888"/>
        <end position="1901"/>
    </location>
</feature>
<feature type="compositionally biased region" description="Basic and acidic residues" evidence="1">
    <location>
        <begin position="1852"/>
        <end position="1863"/>
    </location>
</feature>
<feature type="compositionally biased region" description="Polar residues" evidence="1">
    <location>
        <begin position="882"/>
        <end position="891"/>
    </location>
</feature>
<feature type="transmembrane region" description="Helical" evidence="2">
    <location>
        <begin position="104"/>
        <end position="128"/>
    </location>
</feature>
<keyword evidence="2" id="KW-0472">Membrane</keyword>
<evidence type="ECO:0000256" key="1">
    <source>
        <dbReference type="SAM" id="MobiDB-lite"/>
    </source>
</evidence>
<proteinExistence type="predicted"/>
<keyword evidence="3" id="KW-0732">Signal</keyword>
<comment type="caution">
    <text evidence="4">The sequence shown here is derived from an EMBL/GenBank/DDBJ whole genome shotgun (WGS) entry which is preliminary data.</text>
</comment>
<gene>
    <name evidence="4" type="ORF">ODALV1_LOCUS14973</name>
</gene>
<feature type="region of interest" description="Disordered" evidence="1">
    <location>
        <begin position="1792"/>
        <end position="1817"/>
    </location>
</feature>
<feature type="transmembrane region" description="Helical" evidence="2">
    <location>
        <begin position="1727"/>
        <end position="1750"/>
    </location>
</feature>
<dbReference type="EMBL" id="CAXLJM020000046">
    <property type="protein sequence ID" value="CAL8111369.1"/>
    <property type="molecule type" value="Genomic_DNA"/>
</dbReference>
<evidence type="ECO:0000313" key="4">
    <source>
        <dbReference type="EMBL" id="CAL8111369.1"/>
    </source>
</evidence>
<name>A0ABP1QTE9_9HEXA</name>
<feature type="compositionally biased region" description="Low complexity" evidence="1">
    <location>
        <begin position="1242"/>
        <end position="1253"/>
    </location>
</feature>
<feature type="compositionally biased region" description="Pro residues" evidence="1">
    <location>
        <begin position="1865"/>
        <end position="1874"/>
    </location>
</feature>
<evidence type="ECO:0000256" key="3">
    <source>
        <dbReference type="SAM" id="SignalP"/>
    </source>
</evidence>
<feature type="compositionally biased region" description="Polar residues" evidence="1">
    <location>
        <begin position="293"/>
        <end position="308"/>
    </location>
</feature>
<dbReference type="PROSITE" id="PS51257">
    <property type="entry name" value="PROKAR_LIPOPROTEIN"/>
    <property type="match status" value="1"/>
</dbReference>
<keyword evidence="5" id="KW-1185">Reference proteome</keyword>
<feature type="compositionally biased region" description="Low complexity" evidence="1">
    <location>
        <begin position="568"/>
        <end position="587"/>
    </location>
</feature>
<reference evidence="4 5" key="1">
    <citation type="submission" date="2024-08" db="EMBL/GenBank/DDBJ databases">
        <authorList>
            <person name="Cucini C."/>
            <person name="Frati F."/>
        </authorList>
    </citation>
    <scope>NUCLEOTIDE SEQUENCE [LARGE SCALE GENOMIC DNA]</scope>
</reference>
<feature type="region of interest" description="Disordered" evidence="1">
    <location>
        <begin position="1849"/>
        <end position="1922"/>
    </location>
</feature>
<dbReference type="Proteomes" id="UP001642540">
    <property type="component" value="Unassembled WGS sequence"/>
</dbReference>
<feature type="region of interest" description="Disordered" evidence="1">
    <location>
        <begin position="864"/>
        <end position="894"/>
    </location>
</feature>
<evidence type="ECO:0000313" key="5">
    <source>
        <dbReference type="Proteomes" id="UP001642540"/>
    </source>
</evidence>
<feature type="signal peptide" evidence="3">
    <location>
        <begin position="1"/>
        <end position="27"/>
    </location>
</feature>
<feature type="chain" id="PRO_5046965607" evidence="3">
    <location>
        <begin position="28"/>
        <end position="2069"/>
    </location>
</feature>